<evidence type="ECO:0000313" key="2">
    <source>
        <dbReference type="EMBL" id="EOA94687.1"/>
    </source>
</evidence>
<evidence type="ECO:0000256" key="1">
    <source>
        <dbReference type="SAM" id="SignalP"/>
    </source>
</evidence>
<sequence length="926" mass="100314">MHFVLVLLFGEGVSFPGDIFGVVLSSCPMSGLAGVCKTPFVVLSERQTVGLQCEGKGAAAAEEAEDHLYSQGLARRCVESCPQRHRETWVTAGMPAVQEGRLRRSPNENSKCEDEGGQVDSENKCFQNESAVDEALTPLGASVLKKCLGAGGLNLNEGNNQLKFISPRDLPRHQAGHGLDTHSHCALPKSPYFLQAWPIWHPAALLGCRVAMEQAKMQSSQKQGLGSVGSLWPLGPGASYQPAQREASALLWATNVASATTLYDKVPSFGQLNPVTQDKYDLCPCCFVCYAAKDKLKAFGQLHLLMQSETVNRLCIHTETVMLQGCGASQGKDLGKTRHRNRAASAPFVGFLASFIKHSYQIAAILMLSLYMLLLFCLRAPPTSSACGDHWQGFLPPCWRRCPRTEVSGDNVPWLVMATSAQAGHSRGVSELGPEVGSSDSLNCEQDQEEQRVMWNCCHHRGVLRDEKCYVWLEIFSGRANVHKEWKIIHVGLCGKGLVLADEAGIGTSLLGKDYSEQSNLKSFGYERLLRAGGLAVAQKYWHGNRLHGRSYVADGRLFLVQAARGVLEMEPVVRNTRAVLLKGAKTQGPKEPVCKERGDGTGGCDRGFPAPPAPVTMDSQPATWSGSAGGIVREADGTPLSCFSAADKTFVLQPERCVCAGKDVAAAAMWRLPPSCLPYSRDGEALCPKRAVEENGVNFRLEALRDASVAEHRCLCLSCCESGSPERLLSTDACVCPAVNLAGALCARNELSVTCSCSYGAGACWLVDEAQETPGMVLPGLLVSQLAYGYVMGKAKGAHEETDPLSKATSPAVKVISHMLGNRAHEEYQAPYWPSFVAYYLHHSRQTCTAAQAVTAACTWEHRVTICLTFDYPVKKRDVTVLVQVPKQVLHSLPESKNGQGKAVDMNMTKIPVLSQARCMLTALK</sequence>
<feature type="chain" id="PRO_5004343571" evidence="1">
    <location>
        <begin position="17"/>
        <end position="926"/>
    </location>
</feature>
<proteinExistence type="predicted"/>
<name>R0L323_ANAPL</name>
<accession>R0L323</accession>
<dbReference type="EMBL" id="KB744640">
    <property type="protein sequence ID" value="EOA94687.1"/>
    <property type="molecule type" value="Genomic_DNA"/>
</dbReference>
<evidence type="ECO:0000313" key="3">
    <source>
        <dbReference type="Proteomes" id="UP000296049"/>
    </source>
</evidence>
<gene>
    <name evidence="2" type="ORF">Anapl_13394</name>
</gene>
<dbReference type="Proteomes" id="UP000296049">
    <property type="component" value="Unassembled WGS sequence"/>
</dbReference>
<keyword evidence="1" id="KW-0732">Signal</keyword>
<organism evidence="2 3">
    <name type="scientific">Anas platyrhynchos</name>
    <name type="common">Mallard</name>
    <name type="synonym">Anas boschas</name>
    <dbReference type="NCBI Taxonomy" id="8839"/>
    <lineage>
        <taxon>Eukaryota</taxon>
        <taxon>Metazoa</taxon>
        <taxon>Chordata</taxon>
        <taxon>Craniata</taxon>
        <taxon>Vertebrata</taxon>
        <taxon>Euteleostomi</taxon>
        <taxon>Archelosauria</taxon>
        <taxon>Archosauria</taxon>
        <taxon>Dinosauria</taxon>
        <taxon>Saurischia</taxon>
        <taxon>Theropoda</taxon>
        <taxon>Coelurosauria</taxon>
        <taxon>Aves</taxon>
        <taxon>Neognathae</taxon>
        <taxon>Galloanserae</taxon>
        <taxon>Anseriformes</taxon>
        <taxon>Anatidae</taxon>
        <taxon>Anatinae</taxon>
        <taxon>Anas</taxon>
    </lineage>
</organism>
<keyword evidence="3" id="KW-1185">Reference proteome</keyword>
<reference evidence="3" key="1">
    <citation type="journal article" date="2013" name="Nat. Genet.">
        <title>The duck genome and transcriptome provide insight into an avian influenza virus reservoir species.</title>
        <authorList>
            <person name="Huang Y."/>
            <person name="Li Y."/>
            <person name="Burt D.W."/>
            <person name="Chen H."/>
            <person name="Zhang Y."/>
            <person name="Qian W."/>
            <person name="Kim H."/>
            <person name="Gan S."/>
            <person name="Zhao Y."/>
            <person name="Li J."/>
            <person name="Yi K."/>
            <person name="Feng H."/>
            <person name="Zhu P."/>
            <person name="Li B."/>
            <person name="Liu Q."/>
            <person name="Fairley S."/>
            <person name="Magor K.E."/>
            <person name="Du Z."/>
            <person name="Hu X."/>
            <person name="Goodman L."/>
            <person name="Tafer H."/>
            <person name="Vignal A."/>
            <person name="Lee T."/>
            <person name="Kim K.W."/>
            <person name="Sheng Z."/>
            <person name="An Y."/>
            <person name="Searle S."/>
            <person name="Herrero J."/>
            <person name="Groenen M.A."/>
            <person name="Crooijmans R.P."/>
            <person name="Faraut T."/>
            <person name="Cai Q."/>
            <person name="Webster R.G."/>
            <person name="Aldridge J.R."/>
            <person name="Warren W.C."/>
            <person name="Bartschat S."/>
            <person name="Kehr S."/>
            <person name="Marz M."/>
            <person name="Stadler P.F."/>
            <person name="Smith J."/>
            <person name="Kraus R.H."/>
            <person name="Zhao Y."/>
            <person name="Ren L."/>
            <person name="Fei J."/>
            <person name="Morisson M."/>
            <person name="Kaiser P."/>
            <person name="Griffin D.K."/>
            <person name="Rao M."/>
            <person name="Pitel F."/>
            <person name="Wang J."/>
            <person name="Li N."/>
        </authorList>
    </citation>
    <scope>NUCLEOTIDE SEQUENCE [LARGE SCALE GENOMIC DNA]</scope>
</reference>
<protein>
    <submittedName>
        <fullName evidence="2">Uncharacterized protein</fullName>
    </submittedName>
</protein>
<dbReference type="AlphaFoldDB" id="R0L323"/>
<feature type="signal peptide" evidence="1">
    <location>
        <begin position="1"/>
        <end position="16"/>
    </location>
</feature>